<feature type="chain" id="PRO_5013442806" evidence="2">
    <location>
        <begin position="23"/>
        <end position="87"/>
    </location>
</feature>
<sequence>MKKVLIPLAAGALSVLAFAALAAPQPLTESDTGQLRPAGTVSVTGATNLDELQQRLAEKAGQQGATGYSINAAGGTNKMYGTATIYK</sequence>
<protein>
    <submittedName>
        <fullName evidence="4">DUF1471 domain-containing protein</fullName>
    </submittedName>
</protein>
<reference evidence="5 6" key="1">
    <citation type="submission" date="2015-05" db="EMBL/GenBank/DDBJ databases">
        <title>Genome sequences of Pluralibacter gergoviae.</title>
        <authorList>
            <person name="Greninger A.L."/>
            <person name="Miller S."/>
        </authorList>
    </citation>
    <scope>NUCLEOTIDE SEQUENCE [LARGE SCALE GENOMIC DNA]</scope>
    <source>
        <strain evidence="5 6">JS81F13</strain>
    </source>
</reference>
<evidence type="ECO:0000313" key="4">
    <source>
        <dbReference type="EMBL" id="EML1469609.1"/>
    </source>
</evidence>
<keyword evidence="1 2" id="KW-0732">Signal</keyword>
<evidence type="ECO:0000259" key="3">
    <source>
        <dbReference type="Pfam" id="PF07338"/>
    </source>
</evidence>
<gene>
    <name evidence="5" type="ORF">ABW06_05815</name>
    <name evidence="4" type="ORF">QEG54_000276</name>
</gene>
<name>A0A089R6F6_PLUGE</name>
<dbReference type="Proteomes" id="UP000036196">
    <property type="component" value="Unassembled WGS sequence"/>
</dbReference>
<proteinExistence type="predicted"/>
<evidence type="ECO:0000256" key="2">
    <source>
        <dbReference type="SAM" id="SignalP"/>
    </source>
</evidence>
<dbReference type="NCBIfam" id="NF040473">
    <property type="entry name" value="peri_YbiM_McbA"/>
    <property type="match status" value="1"/>
</dbReference>
<dbReference type="InterPro" id="IPR025543">
    <property type="entry name" value="Dodecin-like"/>
</dbReference>
<dbReference type="InterPro" id="IPR010854">
    <property type="entry name" value="YdgH/BhsA/McbA-like_dom"/>
</dbReference>
<organism evidence="5 6">
    <name type="scientific">Pluralibacter gergoviae</name>
    <name type="common">Enterobacter gergoviae</name>
    <dbReference type="NCBI Taxonomy" id="61647"/>
    <lineage>
        <taxon>Bacteria</taxon>
        <taxon>Pseudomonadati</taxon>
        <taxon>Pseudomonadota</taxon>
        <taxon>Gammaproteobacteria</taxon>
        <taxon>Enterobacterales</taxon>
        <taxon>Enterobacteriaceae</taxon>
        <taxon>Pluralibacter</taxon>
    </lineage>
</organism>
<dbReference type="RefSeq" id="WP_043085027.1">
    <property type="nucleotide sequence ID" value="NZ_CACVCI010000001.1"/>
</dbReference>
<dbReference type="Gene3D" id="3.30.1660.10">
    <property type="entry name" value="Flavin-binding protein dodecin"/>
    <property type="match status" value="1"/>
</dbReference>
<dbReference type="SUPFAM" id="SSF159871">
    <property type="entry name" value="YdgH-like"/>
    <property type="match status" value="1"/>
</dbReference>
<comment type="caution">
    <text evidence="5">The sequence shown here is derived from an EMBL/GenBank/DDBJ whole genome shotgun (WGS) entry which is preliminary data.</text>
</comment>
<dbReference type="KEGG" id="pge:LG71_20760"/>
<dbReference type="EMBL" id="LDZF01000005">
    <property type="protein sequence ID" value="KMK14922.1"/>
    <property type="molecule type" value="Genomic_DNA"/>
</dbReference>
<evidence type="ECO:0000313" key="5">
    <source>
        <dbReference type="EMBL" id="KMK14922.1"/>
    </source>
</evidence>
<dbReference type="EMBL" id="ABLOKC030000001">
    <property type="protein sequence ID" value="EML1469609.1"/>
    <property type="molecule type" value="Genomic_DNA"/>
</dbReference>
<feature type="domain" description="YdgH/BhsA/McbA-like" evidence="3">
    <location>
        <begin position="35"/>
        <end position="87"/>
    </location>
</feature>
<dbReference type="eggNOG" id="ENOG503333J">
    <property type="taxonomic scope" value="Bacteria"/>
</dbReference>
<dbReference type="NCBIfam" id="NF047859">
    <property type="entry name" value="StressCuResBhsA"/>
    <property type="match status" value="1"/>
</dbReference>
<evidence type="ECO:0000313" key="6">
    <source>
        <dbReference type="Proteomes" id="UP000036196"/>
    </source>
</evidence>
<evidence type="ECO:0000256" key="1">
    <source>
        <dbReference type="ARBA" id="ARBA00022729"/>
    </source>
</evidence>
<feature type="signal peptide" evidence="2">
    <location>
        <begin position="1"/>
        <end position="22"/>
    </location>
</feature>
<accession>A0A089R6F6</accession>
<reference evidence="4" key="2">
    <citation type="submission" date="2024-02" db="EMBL/GenBank/DDBJ databases">
        <authorList>
            <consortium name="Clinical and Environmental Microbiology Branch: Whole genome sequencing antimicrobial resistance pathogens in the healthcare setting"/>
        </authorList>
    </citation>
    <scope>NUCLEOTIDE SEQUENCE</scope>
    <source>
        <strain evidence="4">2021DK-00143</strain>
    </source>
</reference>
<dbReference type="InterPro" id="IPR036275">
    <property type="entry name" value="YdgH-like_sf"/>
</dbReference>
<dbReference type="Pfam" id="PF07338">
    <property type="entry name" value="YdgH_BhsA-like"/>
    <property type="match status" value="1"/>
</dbReference>
<dbReference type="PATRIC" id="fig|61647.15.peg.4219"/>
<keyword evidence="6" id="KW-1185">Reference proteome</keyword>
<dbReference type="AlphaFoldDB" id="A0A089R6F6"/>